<organism evidence="4 5">
    <name type="scientific">Bifidobacterium bifidum BGN4</name>
    <dbReference type="NCBI Taxonomy" id="484020"/>
    <lineage>
        <taxon>Bacteria</taxon>
        <taxon>Bacillati</taxon>
        <taxon>Actinomycetota</taxon>
        <taxon>Actinomycetes</taxon>
        <taxon>Bifidobacteriales</taxon>
        <taxon>Bifidobacteriaceae</taxon>
        <taxon>Bifidobacterium</taxon>
    </lineage>
</organism>
<dbReference type="HOGENOM" id="CLU_093751_1_0_11"/>
<dbReference type="PANTHER" id="PTHR21180">
    <property type="entry name" value="ENDONUCLEASE/EXONUCLEASE/PHOSPHATASE FAMILY DOMAIN-CONTAINING PROTEIN 1"/>
    <property type="match status" value="1"/>
</dbReference>
<dbReference type="Pfam" id="PF12836">
    <property type="entry name" value="HHH_3"/>
    <property type="match status" value="1"/>
</dbReference>
<dbReference type="RefSeq" id="WP_014760278.1">
    <property type="nucleotide sequence ID" value="NC_017999.1"/>
</dbReference>
<keyword evidence="2" id="KW-0472">Membrane</keyword>
<proteinExistence type="predicted"/>
<dbReference type="GO" id="GO:0003677">
    <property type="term" value="F:DNA binding"/>
    <property type="evidence" value="ECO:0007669"/>
    <property type="project" value="InterPro"/>
</dbReference>
<feature type="transmembrane region" description="Helical" evidence="2">
    <location>
        <begin position="88"/>
        <end position="109"/>
    </location>
</feature>
<accession>I3WI91</accession>
<dbReference type="NCBIfam" id="TIGR00426">
    <property type="entry name" value="competence protein ComEA helix-hairpin-helix repeat region"/>
    <property type="match status" value="1"/>
</dbReference>
<feature type="region of interest" description="Disordered" evidence="1">
    <location>
        <begin position="1"/>
        <end position="55"/>
    </location>
</feature>
<feature type="domain" description="Helix-hairpin-helix DNA-binding motif class 1" evidence="3">
    <location>
        <begin position="219"/>
        <end position="238"/>
    </location>
</feature>
<dbReference type="InterPro" id="IPR003583">
    <property type="entry name" value="Hlx-hairpin-Hlx_DNA-bd_motif"/>
</dbReference>
<evidence type="ECO:0000313" key="5">
    <source>
        <dbReference type="Proteomes" id="UP000006173"/>
    </source>
</evidence>
<dbReference type="SUPFAM" id="SSF47781">
    <property type="entry name" value="RuvA domain 2-like"/>
    <property type="match status" value="1"/>
</dbReference>
<feature type="compositionally biased region" description="Low complexity" evidence="1">
    <location>
        <begin position="191"/>
        <end position="208"/>
    </location>
</feature>
<dbReference type="GO" id="GO:0006281">
    <property type="term" value="P:DNA repair"/>
    <property type="evidence" value="ECO:0007669"/>
    <property type="project" value="InterPro"/>
</dbReference>
<keyword evidence="2" id="KW-0812">Transmembrane</keyword>
<feature type="region of interest" description="Disordered" evidence="1">
    <location>
        <begin position="127"/>
        <end position="208"/>
    </location>
</feature>
<feature type="domain" description="Helix-hairpin-helix DNA-binding motif class 1" evidence="3">
    <location>
        <begin position="249"/>
        <end position="268"/>
    </location>
</feature>
<dbReference type="PATRIC" id="fig|484020.3.peg.999"/>
<evidence type="ECO:0000259" key="3">
    <source>
        <dbReference type="SMART" id="SM00278"/>
    </source>
</evidence>
<name>I3WI91_BIFBI</name>
<dbReference type="InterPro" id="IPR051675">
    <property type="entry name" value="Endo/Exo/Phosphatase_dom_1"/>
</dbReference>
<dbReference type="PANTHER" id="PTHR21180:SF32">
    <property type="entry name" value="ENDONUCLEASE_EXONUCLEASE_PHOSPHATASE FAMILY DOMAIN-CONTAINING PROTEIN 1"/>
    <property type="match status" value="1"/>
</dbReference>
<dbReference type="Proteomes" id="UP000006173">
    <property type="component" value="Chromosome"/>
</dbReference>
<dbReference type="KEGG" id="bbf:BBB_1012"/>
<evidence type="ECO:0000256" key="2">
    <source>
        <dbReference type="SAM" id="Phobius"/>
    </source>
</evidence>
<dbReference type="SMART" id="SM00278">
    <property type="entry name" value="HhH1"/>
    <property type="match status" value="2"/>
</dbReference>
<dbReference type="AlphaFoldDB" id="I3WI91"/>
<dbReference type="GO" id="GO:0015628">
    <property type="term" value="P:protein secretion by the type II secretion system"/>
    <property type="evidence" value="ECO:0007669"/>
    <property type="project" value="TreeGrafter"/>
</dbReference>
<dbReference type="Gene3D" id="1.10.150.320">
    <property type="entry name" value="Photosystem II 12 kDa extrinsic protein"/>
    <property type="match status" value="1"/>
</dbReference>
<sequence length="271" mass="27687">MPDVIGIGTSVATDAGTGVSPPPAPPPGDFSRPVPSHGESHTEKHADVADSTAPAVEPISRLMGVRPDDGMRGQSAKRDVPRLRFRPFHAVTVMLVLTTALCASLTMLLQQSLRYVSAQSHNAAMQNAGGKETGIAETLPGGSDGSDSVNGDGPNSGGTGSDQENSGGAGDAESQGDGVESSAGSQAAQNGRSSQQGSDGSDDGATADTRIDLNTATAEQLDSIPGVGPVTAQRILDHRRSIGRFTSVDQLLDVSGIGAKTLTKIRPWVRV</sequence>
<dbReference type="EMBL" id="CP001361">
    <property type="protein sequence ID" value="AFL04604.1"/>
    <property type="molecule type" value="Genomic_DNA"/>
</dbReference>
<keyword evidence="2" id="KW-1133">Transmembrane helix</keyword>
<gene>
    <name evidence="4" type="primary">comEA</name>
    <name evidence="4" type="ORF">BBB_1012</name>
</gene>
<dbReference type="InterPro" id="IPR004509">
    <property type="entry name" value="Competence_ComEA_HhH"/>
</dbReference>
<evidence type="ECO:0000256" key="1">
    <source>
        <dbReference type="SAM" id="MobiDB-lite"/>
    </source>
</evidence>
<dbReference type="InterPro" id="IPR010994">
    <property type="entry name" value="RuvA_2-like"/>
</dbReference>
<evidence type="ECO:0000313" key="4">
    <source>
        <dbReference type="EMBL" id="AFL04604.1"/>
    </source>
</evidence>
<reference evidence="4 5" key="1">
    <citation type="journal article" date="2012" name="J. Bacteriol.">
        <title>Complete Genome Sequence of the Probiotic Bacterium Bifidobacterium bifidum Strain BGN4.</title>
        <authorList>
            <person name="Yu D.S."/>
            <person name="Jeong H."/>
            <person name="Lee D.H."/>
            <person name="Kwon S.K."/>
            <person name="Song J.Y."/>
            <person name="Kim B.K."/>
            <person name="Park M.S."/>
            <person name="Ji G.E."/>
            <person name="Oh T.K."/>
            <person name="Kim J.F."/>
        </authorList>
    </citation>
    <scope>NUCLEOTIDE SEQUENCE [LARGE SCALE GENOMIC DNA]</scope>
    <source>
        <strain evidence="4 5">BGN4</strain>
    </source>
</reference>
<dbReference type="GO" id="GO:0015627">
    <property type="term" value="C:type II protein secretion system complex"/>
    <property type="evidence" value="ECO:0007669"/>
    <property type="project" value="TreeGrafter"/>
</dbReference>
<protein>
    <submittedName>
        <fullName evidence="4">ComE operon protein</fullName>
    </submittedName>
</protein>
<feature type="compositionally biased region" description="Basic and acidic residues" evidence="1">
    <location>
        <begin position="38"/>
        <end position="48"/>
    </location>
</feature>